<evidence type="ECO:0000259" key="5">
    <source>
        <dbReference type="SMART" id="SM00387"/>
    </source>
</evidence>
<dbReference type="SUPFAM" id="SSF55874">
    <property type="entry name" value="ATPase domain of HSP90 chaperone/DNA topoisomerase II/histidine kinase"/>
    <property type="match status" value="1"/>
</dbReference>
<reference evidence="6 7" key="1">
    <citation type="submission" date="2021-01" db="EMBL/GenBank/DDBJ databases">
        <title>WGS of actinomycetes isolated from Thailand.</title>
        <authorList>
            <person name="Thawai C."/>
        </authorList>
    </citation>
    <scope>NUCLEOTIDE SEQUENCE [LARGE SCALE GENOMIC DNA]</scope>
    <source>
        <strain evidence="6 7">LPG 2</strain>
    </source>
</reference>
<evidence type="ECO:0000313" key="7">
    <source>
        <dbReference type="Proteomes" id="UP000602198"/>
    </source>
</evidence>
<evidence type="ECO:0000256" key="2">
    <source>
        <dbReference type="ARBA" id="ARBA00022777"/>
    </source>
</evidence>
<dbReference type="Pfam" id="PF07730">
    <property type="entry name" value="HisKA_3"/>
    <property type="match status" value="1"/>
</dbReference>
<proteinExistence type="predicted"/>
<dbReference type="GO" id="GO:0016301">
    <property type="term" value="F:kinase activity"/>
    <property type="evidence" value="ECO:0007669"/>
    <property type="project" value="UniProtKB-KW"/>
</dbReference>
<keyword evidence="1" id="KW-0808">Transferase</keyword>
<dbReference type="PANTHER" id="PTHR24421:SF63">
    <property type="entry name" value="SENSOR HISTIDINE KINASE DESK"/>
    <property type="match status" value="1"/>
</dbReference>
<keyword evidence="7" id="KW-1185">Reference proteome</keyword>
<dbReference type="InterPro" id="IPR050482">
    <property type="entry name" value="Sensor_HK_TwoCompSys"/>
</dbReference>
<dbReference type="Proteomes" id="UP000602198">
    <property type="component" value="Unassembled WGS sequence"/>
</dbReference>
<dbReference type="InterPro" id="IPR011712">
    <property type="entry name" value="Sig_transdc_His_kin_sub3_dim/P"/>
</dbReference>
<dbReference type="SMART" id="SM00387">
    <property type="entry name" value="HATPase_c"/>
    <property type="match status" value="1"/>
</dbReference>
<keyword evidence="3" id="KW-0902">Two-component regulatory system</keyword>
<feature type="transmembrane region" description="Helical" evidence="4">
    <location>
        <begin position="107"/>
        <end position="125"/>
    </location>
</feature>
<keyword evidence="4" id="KW-0472">Membrane</keyword>
<protein>
    <submittedName>
        <fullName evidence="6">Sensor histidine kinase</fullName>
    </submittedName>
</protein>
<evidence type="ECO:0000256" key="3">
    <source>
        <dbReference type="ARBA" id="ARBA00023012"/>
    </source>
</evidence>
<dbReference type="Pfam" id="PF02518">
    <property type="entry name" value="HATPase_c"/>
    <property type="match status" value="1"/>
</dbReference>
<dbReference type="InterPro" id="IPR003594">
    <property type="entry name" value="HATPase_dom"/>
</dbReference>
<organism evidence="6 7">
    <name type="scientific">Nocardia acididurans</name>
    <dbReference type="NCBI Taxonomy" id="2802282"/>
    <lineage>
        <taxon>Bacteria</taxon>
        <taxon>Bacillati</taxon>
        <taxon>Actinomycetota</taxon>
        <taxon>Actinomycetes</taxon>
        <taxon>Mycobacteriales</taxon>
        <taxon>Nocardiaceae</taxon>
        <taxon>Nocardia</taxon>
    </lineage>
</organism>
<keyword evidence="4" id="KW-1133">Transmembrane helix</keyword>
<dbReference type="CDD" id="cd16917">
    <property type="entry name" value="HATPase_UhpB-NarQ-NarX-like"/>
    <property type="match status" value="1"/>
</dbReference>
<keyword evidence="4" id="KW-0812">Transmembrane</keyword>
<keyword evidence="2 6" id="KW-0418">Kinase</keyword>
<comment type="caution">
    <text evidence="6">The sequence shown here is derived from an EMBL/GenBank/DDBJ whole genome shotgun (WGS) entry which is preliminary data.</text>
</comment>
<evidence type="ECO:0000313" key="6">
    <source>
        <dbReference type="EMBL" id="MBL1074578.1"/>
    </source>
</evidence>
<dbReference type="InterPro" id="IPR036890">
    <property type="entry name" value="HATPase_C_sf"/>
</dbReference>
<evidence type="ECO:0000256" key="4">
    <source>
        <dbReference type="SAM" id="Phobius"/>
    </source>
</evidence>
<feature type="transmembrane region" description="Helical" evidence="4">
    <location>
        <begin position="67"/>
        <end position="100"/>
    </location>
</feature>
<feature type="domain" description="Histidine kinase/HSP90-like ATPase" evidence="5">
    <location>
        <begin position="273"/>
        <end position="360"/>
    </location>
</feature>
<gene>
    <name evidence="6" type="ORF">JK358_09230</name>
</gene>
<dbReference type="Gene3D" id="3.30.565.10">
    <property type="entry name" value="Histidine kinase-like ATPase, C-terminal domain"/>
    <property type="match status" value="1"/>
</dbReference>
<sequence>MLAVLWLIFLVGPLRDRWAAGDHLVAAVSAAGLLIFAVLVVTVFALFRQPDWDDAEEPVPAGRAAWVLLAALAALCLGLTLLLGGTALPAAIYVGVAAIFMLPSRQSAVIAVLTGAAMLALPLLLPTLLPGWMEDGVPLYLALVPPAVWVGRELGMRGRRLRTLARRQQAEIAIIEERNRVARDVHDILGHSLTVITVKTQLAQRLIDIDPERAKAELADMERLAREALAGVRTTVGGLREVTLPGELANARTALAAAEIRADLPDPGTQPTDHSVLFGWVLREAVTNIVRHSRATRCTVRITTGAIEIEDNGIGLPADAPTGTGLSGLHERVAAAGGTLTLANRPEGGLRVLASFPPTPAATR</sequence>
<dbReference type="EMBL" id="JAERRJ010000003">
    <property type="protein sequence ID" value="MBL1074578.1"/>
    <property type="molecule type" value="Genomic_DNA"/>
</dbReference>
<name>A0ABS1M1P3_9NOCA</name>
<feature type="transmembrane region" description="Helical" evidence="4">
    <location>
        <begin position="24"/>
        <end position="47"/>
    </location>
</feature>
<evidence type="ECO:0000256" key="1">
    <source>
        <dbReference type="ARBA" id="ARBA00022679"/>
    </source>
</evidence>
<dbReference type="PANTHER" id="PTHR24421">
    <property type="entry name" value="NITRATE/NITRITE SENSOR PROTEIN NARX-RELATED"/>
    <property type="match status" value="1"/>
</dbReference>
<accession>A0ABS1M1P3</accession>
<dbReference type="Gene3D" id="1.20.5.1930">
    <property type="match status" value="1"/>
</dbReference>